<evidence type="ECO:0000256" key="1">
    <source>
        <dbReference type="SAM" id="MobiDB-lite"/>
    </source>
</evidence>
<reference evidence="2 3" key="1">
    <citation type="submission" date="2023-07" db="EMBL/GenBank/DDBJ databases">
        <title>Sorghum-associated microbial communities from plants grown in Nebraska, USA.</title>
        <authorList>
            <person name="Schachtman D."/>
        </authorList>
    </citation>
    <scope>NUCLEOTIDE SEQUENCE [LARGE SCALE GENOMIC DNA]</scope>
    <source>
        <strain evidence="2 3">BE57</strain>
    </source>
</reference>
<sequence length="219" mass="25224">MQNQKTKGRPPKEKGTTKREHFSVWVSDNQKRQINELIEKSGLSASQYFLTLALDVPFKKPQKRSLPKPVTDTVRILEQLSGILSLAVLKTKDQQMLSAQWQQSSQRVRLLAELITLWVFESFEIRSIKQTLGSLRSWLNELTNFLSLFPDELESKQQLIEECRLNARVTSDLLDKYQAYYQAPLSELEPAWKVVKADASAVHHEIESALNTLIKKMKV</sequence>
<evidence type="ECO:0000313" key="3">
    <source>
        <dbReference type="Proteomes" id="UP001264980"/>
    </source>
</evidence>
<accession>A0ABU1QTS9</accession>
<dbReference type="EMBL" id="JAVDTI010000001">
    <property type="protein sequence ID" value="MDR6804546.1"/>
    <property type="molecule type" value="Genomic_DNA"/>
</dbReference>
<gene>
    <name evidence="2" type="ORF">J2W84_001583</name>
</gene>
<feature type="compositionally biased region" description="Basic and acidic residues" evidence="1">
    <location>
        <begin position="10"/>
        <end position="21"/>
    </location>
</feature>
<dbReference type="Proteomes" id="UP001264980">
    <property type="component" value="Unassembled WGS sequence"/>
</dbReference>
<evidence type="ECO:0000313" key="2">
    <source>
        <dbReference type="EMBL" id="MDR6804546.1"/>
    </source>
</evidence>
<dbReference type="RefSeq" id="WP_309981826.1">
    <property type="nucleotide sequence ID" value="NZ_JAVDTI010000001.1"/>
</dbReference>
<feature type="region of interest" description="Disordered" evidence="1">
    <location>
        <begin position="1"/>
        <end position="21"/>
    </location>
</feature>
<proteinExistence type="predicted"/>
<keyword evidence="3" id="KW-1185">Reference proteome</keyword>
<name>A0ABU1QTS9_9BACT</name>
<dbReference type="InterPro" id="IPR053842">
    <property type="entry name" value="NikA-like"/>
</dbReference>
<organism evidence="2 3">
    <name type="scientific">Dyadobacter fermentans</name>
    <dbReference type="NCBI Taxonomy" id="94254"/>
    <lineage>
        <taxon>Bacteria</taxon>
        <taxon>Pseudomonadati</taxon>
        <taxon>Bacteroidota</taxon>
        <taxon>Cytophagia</taxon>
        <taxon>Cytophagales</taxon>
        <taxon>Spirosomataceae</taxon>
        <taxon>Dyadobacter</taxon>
    </lineage>
</organism>
<dbReference type="Pfam" id="PF21983">
    <property type="entry name" value="NikA-like"/>
    <property type="match status" value="1"/>
</dbReference>
<protein>
    <submittedName>
        <fullName evidence="2">Uncharacterized protein</fullName>
    </submittedName>
</protein>
<comment type="caution">
    <text evidence="2">The sequence shown here is derived from an EMBL/GenBank/DDBJ whole genome shotgun (WGS) entry which is preliminary data.</text>
</comment>